<dbReference type="SUPFAM" id="SSF48403">
    <property type="entry name" value="Ankyrin repeat"/>
    <property type="match status" value="1"/>
</dbReference>
<dbReference type="PANTHER" id="PTHR46680">
    <property type="entry name" value="NF-KAPPA-B INHIBITOR ALPHA"/>
    <property type="match status" value="1"/>
</dbReference>
<dbReference type="InterPro" id="IPR002110">
    <property type="entry name" value="Ankyrin_rpt"/>
</dbReference>
<keyword evidence="1" id="KW-0677">Repeat</keyword>
<protein>
    <submittedName>
        <fullName evidence="4">Uncharacterized protein</fullName>
    </submittedName>
</protein>
<keyword evidence="2 3" id="KW-0040">ANK repeat</keyword>
<keyword evidence="5" id="KW-1185">Reference proteome</keyword>
<dbReference type="VEuPathDB" id="TrichDB:TRFO_36546"/>
<dbReference type="PROSITE" id="PS50088">
    <property type="entry name" value="ANK_REPEAT"/>
    <property type="match status" value="2"/>
</dbReference>
<comment type="caution">
    <text evidence="4">The sequence shown here is derived from an EMBL/GenBank/DDBJ whole genome shotgun (WGS) entry which is preliminary data.</text>
</comment>
<gene>
    <name evidence="4" type="ORF">TRFO_36546</name>
</gene>
<proteinExistence type="predicted"/>
<evidence type="ECO:0000313" key="5">
    <source>
        <dbReference type="Proteomes" id="UP000179807"/>
    </source>
</evidence>
<dbReference type="EMBL" id="MLAK01001125">
    <property type="protein sequence ID" value="OHS97306.1"/>
    <property type="molecule type" value="Genomic_DNA"/>
</dbReference>
<sequence length="121" mass="13990">MGEAKALSEIYAKIENKDITDLKNFCDKVESFDVINDDHNDTKLYPLHFAVVNDFIEAVELFIEKGADINFNYKETALFAAVKNQNKKMVDLLLEKGADLNALNYRVLFFVFMKKILFSFH</sequence>
<dbReference type="PROSITE" id="PS50297">
    <property type="entry name" value="ANK_REP_REGION"/>
    <property type="match status" value="2"/>
</dbReference>
<name>A0A1J4JDS5_9EUKA</name>
<evidence type="ECO:0000256" key="3">
    <source>
        <dbReference type="PROSITE-ProRule" id="PRU00023"/>
    </source>
</evidence>
<dbReference type="GO" id="GO:0051059">
    <property type="term" value="F:NF-kappaB binding"/>
    <property type="evidence" value="ECO:0007669"/>
    <property type="project" value="TreeGrafter"/>
</dbReference>
<dbReference type="RefSeq" id="XP_068350443.1">
    <property type="nucleotide sequence ID" value="XM_068510890.1"/>
</dbReference>
<feature type="repeat" description="ANK" evidence="3">
    <location>
        <begin position="42"/>
        <end position="74"/>
    </location>
</feature>
<dbReference type="Gene3D" id="1.25.40.20">
    <property type="entry name" value="Ankyrin repeat-containing domain"/>
    <property type="match status" value="1"/>
</dbReference>
<dbReference type="InterPro" id="IPR036770">
    <property type="entry name" value="Ankyrin_rpt-contain_sf"/>
</dbReference>
<dbReference type="Pfam" id="PF12796">
    <property type="entry name" value="Ank_2"/>
    <property type="match status" value="1"/>
</dbReference>
<dbReference type="AlphaFoldDB" id="A0A1J4JDS5"/>
<reference evidence="4" key="1">
    <citation type="submission" date="2016-10" db="EMBL/GenBank/DDBJ databases">
        <authorList>
            <person name="Benchimol M."/>
            <person name="Almeida L.G."/>
            <person name="Vasconcelos A.T."/>
            <person name="Perreira-Neves A."/>
            <person name="Rosa I.A."/>
            <person name="Tasca T."/>
            <person name="Bogo M.R."/>
            <person name="de Souza W."/>
        </authorList>
    </citation>
    <scope>NUCLEOTIDE SEQUENCE [LARGE SCALE GENOMIC DNA]</scope>
    <source>
        <strain evidence="4">K</strain>
    </source>
</reference>
<organism evidence="4 5">
    <name type="scientific">Tritrichomonas foetus</name>
    <dbReference type="NCBI Taxonomy" id="1144522"/>
    <lineage>
        <taxon>Eukaryota</taxon>
        <taxon>Metamonada</taxon>
        <taxon>Parabasalia</taxon>
        <taxon>Tritrichomonadida</taxon>
        <taxon>Tritrichomonadidae</taxon>
        <taxon>Tritrichomonas</taxon>
    </lineage>
</organism>
<dbReference type="GO" id="GO:0005829">
    <property type="term" value="C:cytosol"/>
    <property type="evidence" value="ECO:0007669"/>
    <property type="project" value="TreeGrafter"/>
</dbReference>
<feature type="repeat" description="ANK" evidence="3">
    <location>
        <begin position="73"/>
        <end position="105"/>
    </location>
</feature>
<dbReference type="Proteomes" id="UP000179807">
    <property type="component" value="Unassembled WGS sequence"/>
</dbReference>
<dbReference type="GeneID" id="94845594"/>
<accession>A0A1J4JDS5</accession>
<evidence type="ECO:0000313" key="4">
    <source>
        <dbReference type="EMBL" id="OHS97306.1"/>
    </source>
</evidence>
<dbReference type="GO" id="GO:0071356">
    <property type="term" value="P:cellular response to tumor necrosis factor"/>
    <property type="evidence" value="ECO:0007669"/>
    <property type="project" value="TreeGrafter"/>
</dbReference>
<dbReference type="InterPro" id="IPR051070">
    <property type="entry name" value="NF-kappa-B_inhibitor"/>
</dbReference>
<dbReference type="SMART" id="SM00248">
    <property type="entry name" value="ANK"/>
    <property type="match status" value="2"/>
</dbReference>
<dbReference type="PANTHER" id="PTHR46680:SF3">
    <property type="entry name" value="NF-KAPPA-B INHIBITOR CACTUS"/>
    <property type="match status" value="1"/>
</dbReference>
<evidence type="ECO:0000256" key="2">
    <source>
        <dbReference type="ARBA" id="ARBA00023043"/>
    </source>
</evidence>
<dbReference type="OrthoDB" id="3664645at2759"/>
<evidence type="ECO:0000256" key="1">
    <source>
        <dbReference type="ARBA" id="ARBA00022737"/>
    </source>
</evidence>